<evidence type="ECO:0000256" key="6">
    <source>
        <dbReference type="ARBA" id="ARBA00023163"/>
    </source>
</evidence>
<evidence type="ECO:0000256" key="4">
    <source>
        <dbReference type="ARBA" id="ARBA00023125"/>
    </source>
</evidence>
<keyword evidence="7 8" id="KW-0539">Nucleus</keyword>
<dbReference type="InterPro" id="IPR044888">
    <property type="entry name" value="Mediatior_Med7_sf"/>
</dbReference>
<evidence type="ECO:0000256" key="7">
    <source>
        <dbReference type="ARBA" id="ARBA00023242"/>
    </source>
</evidence>
<proteinExistence type="inferred from homology"/>
<dbReference type="InterPro" id="IPR017970">
    <property type="entry name" value="Homeobox_CS"/>
</dbReference>
<comment type="similarity">
    <text evidence="2">Belongs to the Mediator complex subunit 7 family.</text>
</comment>
<feature type="DNA-binding region" description="Homeobox" evidence="8">
    <location>
        <begin position="24"/>
        <end position="83"/>
    </location>
</feature>
<dbReference type="GO" id="GO:0003677">
    <property type="term" value="F:DNA binding"/>
    <property type="evidence" value="ECO:0007669"/>
    <property type="project" value="UniProtKB-UniRule"/>
</dbReference>
<dbReference type="PROSITE" id="PS50071">
    <property type="entry name" value="HOMEOBOX_2"/>
    <property type="match status" value="1"/>
</dbReference>
<dbReference type="Gene3D" id="6.10.140.200">
    <property type="match status" value="1"/>
</dbReference>
<evidence type="ECO:0000256" key="1">
    <source>
        <dbReference type="ARBA" id="ARBA00004123"/>
    </source>
</evidence>
<evidence type="ECO:0000313" key="12">
    <source>
        <dbReference type="WBParaSite" id="scaffold34814_cov223.g21794"/>
    </source>
</evidence>
<dbReference type="InterPro" id="IPR009244">
    <property type="entry name" value="Mediatior_Med7"/>
</dbReference>
<dbReference type="Proteomes" id="UP000887561">
    <property type="component" value="Unplaced"/>
</dbReference>
<evidence type="ECO:0000256" key="5">
    <source>
        <dbReference type="ARBA" id="ARBA00023155"/>
    </source>
</evidence>
<keyword evidence="5 8" id="KW-0371">Homeobox</keyword>
<protein>
    <submittedName>
        <fullName evidence="12">Homeobox domain-containing protein</fullName>
    </submittedName>
</protein>
<accession>A0A915MDH8</accession>
<dbReference type="Pfam" id="PF05983">
    <property type="entry name" value="Med7"/>
    <property type="match status" value="1"/>
</dbReference>
<evidence type="ECO:0000256" key="8">
    <source>
        <dbReference type="PROSITE-ProRule" id="PRU00108"/>
    </source>
</evidence>
<sequence>MYAAGEQFSRQEEEFQQLIQGAKRRGPRTTISQEQLDMLNTMFTNNPKPSKHARAILAKNSGLSMRVIQVWFQNRRSKERRLKHLCNFLRHCDDGTMIKKAEFTQMIDSTLIQTIDDDLVINVGTIKALIPFISQGILERDQLPIILTVLDDATVENRLALHDLLVKANFSDSLSVMHCLKKLLQSLRRFPMDKYSIYSCLGGIGKRHAPMVQAHVSELLEVHPIFDMPEQNIEDDFYLAKLILVLNAASQYPVICSLIPNYILKHYRYLQRAWPSLIPPIKEFEDKKRPLIELPPDVSNSGEKLWTSPGTSRNYNDQNIKSIRIFEPTKEFQNNEIIRFVAGLPTSILVSQSGTGNPQLPQNVNLFPPPPIFAECYTSENISKGLVLPPPPVPTKFEVFGETFDLEGALLPSLTDTGCQQLYSASGNWRSELLKLNRSLIAAFLDLIEILIKCPDNEERIEKIETIRTLFINIHHLINEYRPVQARDTLRQLIKHQNLEITRVTEKLNKYTETGTAALETLNNALRNFTFDETIPKPPPNCFEENEAMEIGNGKIISPIVQTTQLPLPKPVELLTGVRLMRRDIGGAPQILSKFQFF</sequence>
<evidence type="ECO:0000256" key="2">
    <source>
        <dbReference type="ARBA" id="ARBA00009994"/>
    </source>
</evidence>
<keyword evidence="3" id="KW-0805">Transcription regulation</keyword>
<reference evidence="12" key="1">
    <citation type="submission" date="2022-11" db="UniProtKB">
        <authorList>
            <consortium name="WormBaseParasite"/>
        </authorList>
    </citation>
    <scope>IDENTIFICATION</scope>
</reference>
<dbReference type="SUPFAM" id="SSF46689">
    <property type="entry name" value="Homeodomain-like"/>
    <property type="match status" value="1"/>
</dbReference>
<evidence type="ECO:0000256" key="9">
    <source>
        <dbReference type="RuleBase" id="RU000682"/>
    </source>
</evidence>
<evidence type="ECO:0000313" key="11">
    <source>
        <dbReference type="Proteomes" id="UP000887561"/>
    </source>
</evidence>
<dbReference type="CDD" id="cd00086">
    <property type="entry name" value="homeodomain"/>
    <property type="match status" value="1"/>
</dbReference>
<keyword evidence="4 8" id="KW-0238">DNA-binding</keyword>
<dbReference type="InterPro" id="IPR001356">
    <property type="entry name" value="HD"/>
</dbReference>
<feature type="domain" description="Homeobox" evidence="10">
    <location>
        <begin position="22"/>
        <end position="82"/>
    </location>
</feature>
<dbReference type="SMART" id="SM00389">
    <property type="entry name" value="HOX"/>
    <property type="match status" value="1"/>
</dbReference>
<dbReference type="InterPro" id="IPR037212">
    <property type="entry name" value="Med7/Med21-like"/>
</dbReference>
<dbReference type="GO" id="GO:0003712">
    <property type="term" value="F:transcription coregulator activity"/>
    <property type="evidence" value="ECO:0007669"/>
    <property type="project" value="InterPro"/>
</dbReference>
<dbReference type="GO" id="GO:0016180">
    <property type="term" value="P:snRNA processing"/>
    <property type="evidence" value="ECO:0007669"/>
    <property type="project" value="TreeGrafter"/>
</dbReference>
<dbReference type="Gene3D" id="1.10.10.60">
    <property type="entry name" value="Homeodomain-like"/>
    <property type="match status" value="1"/>
</dbReference>
<dbReference type="AlphaFoldDB" id="A0A915MDH8"/>
<organism evidence="11 12">
    <name type="scientific">Meloidogyne javanica</name>
    <name type="common">Root-knot nematode worm</name>
    <dbReference type="NCBI Taxonomy" id="6303"/>
    <lineage>
        <taxon>Eukaryota</taxon>
        <taxon>Metazoa</taxon>
        <taxon>Ecdysozoa</taxon>
        <taxon>Nematoda</taxon>
        <taxon>Chromadorea</taxon>
        <taxon>Rhabditida</taxon>
        <taxon>Tylenchina</taxon>
        <taxon>Tylenchomorpha</taxon>
        <taxon>Tylenchoidea</taxon>
        <taxon>Meloidogynidae</taxon>
        <taxon>Meloidogyninae</taxon>
        <taxon>Meloidogyne</taxon>
        <taxon>Meloidogyne incognita group</taxon>
    </lineage>
</organism>
<dbReference type="PANTHER" id="PTHR20938:SF0">
    <property type="entry name" value="INTEGRATOR COMPLEX SUBUNIT 4"/>
    <property type="match status" value="1"/>
</dbReference>
<dbReference type="PANTHER" id="PTHR20938">
    <property type="entry name" value="INTEGRATOR COMPLEX SUBUNIT 4"/>
    <property type="match status" value="1"/>
</dbReference>
<dbReference type="GO" id="GO:0000981">
    <property type="term" value="F:DNA-binding transcription factor activity, RNA polymerase II-specific"/>
    <property type="evidence" value="ECO:0007669"/>
    <property type="project" value="InterPro"/>
</dbReference>
<dbReference type="Pfam" id="PF00046">
    <property type="entry name" value="Homeodomain"/>
    <property type="match status" value="1"/>
</dbReference>
<name>A0A915MDH8_MELJA</name>
<dbReference type="PROSITE" id="PS00027">
    <property type="entry name" value="HOMEOBOX_1"/>
    <property type="match status" value="1"/>
</dbReference>
<comment type="subcellular location">
    <subcellularLocation>
        <location evidence="1 8 9">Nucleus</location>
    </subcellularLocation>
</comment>
<dbReference type="InterPro" id="IPR009057">
    <property type="entry name" value="Homeodomain-like_sf"/>
</dbReference>
<dbReference type="WBParaSite" id="scaffold34814_cov223.g21794">
    <property type="protein sequence ID" value="scaffold34814_cov223.g21794"/>
    <property type="gene ID" value="scaffold34814_cov223.g21794"/>
</dbReference>
<dbReference type="SUPFAM" id="SSF140718">
    <property type="entry name" value="Mediator hinge subcomplex-like"/>
    <property type="match status" value="1"/>
</dbReference>
<dbReference type="GO" id="GO:0016592">
    <property type="term" value="C:mediator complex"/>
    <property type="evidence" value="ECO:0007669"/>
    <property type="project" value="InterPro"/>
</dbReference>
<evidence type="ECO:0000259" key="10">
    <source>
        <dbReference type="PROSITE" id="PS50071"/>
    </source>
</evidence>
<keyword evidence="6" id="KW-0804">Transcription</keyword>
<keyword evidence="11" id="KW-1185">Reference proteome</keyword>
<evidence type="ECO:0000256" key="3">
    <source>
        <dbReference type="ARBA" id="ARBA00023015"/>
    </source>
</evidence>
<dbReference type="GO" id="GO:0032039">
    <property type="term" value="C:integrator complex"/>
    <property type="evidence" value="ECO:0007669"/>
    <property type="project" value="TreeGrafter"/>
</dbReference>